<gene>
    <name evidence="2" type="ORF">LKD48_04550</name>
</gene>
<reference evidence="2 3" key="1">
    <citation type="submission" date="2021-10" db="EMBL/GenBank/DDBJ databases">
        <title>Anaerobic single-cell dispensing facilitates the cultivation of human gut bacteria.</title>
        <authorList>
            <person name="Afrizal A."/>
        </authorList>
    </citation>
    <scope>NUCLEOTIDE SEQUENCE [LARGE SCALE GENOMIC DNA]</scope>
    <source>
        <strain evidence="2 3">CLA-AA-H224</strain>
    </source>
</reference>
<dbReference type="AlphaFoldDB" id="A0AAE3E2M3"/>
<sequence length="727" mass="81270">MIHVSSEFREQMEMRTDFKEQAEVTFLDGTKLSLTENDFTVSNNSITDGAGSNGLPLGAAIQRQVQIELMNDDDHLEKYDFVGARILLYMTFWLPKTKELKERIEKIECGYFTVTKPETYGHTVIVAAVDDMYRADKAFYSDLIFPVSASELFIEMCEHCGIQPGNTLFRNNDFTIKEKPSGSDLTFRAVFGYLAMLAAGNARISRQGMLEILSYDFSVFDQEGVHIQELRNFNSLKIGTEDVVITGIRMKVKGKTAEEDQTFLCGKEGYLIEVENPLVAGQEQQLVDSIGQRLIGVHLRDFSGDHIAYPLAEFMDPVYVEDRKGRKYPSVLTDIDFTFFGITTLKNSAVSAIRNSSKFSSEASKTYEEARNLITNERKARDTAIENLARKLESSSGLYCTKDEQPDGSTIYYMHDKAKLSESMIIWKMTAEAIGISTDGGKTYPTGIDATGMAILNKIYVIGLNATYIKTGKLLVEDGDGNILFCVNMKTGEVLINNGILKVGSGFISTNGRFQLGPMSSRNGKFANGVYTDQDVYFDKAIFVDYGLEIFGNNDSAAHTPYIDFHLAESIDQQTADYTARIEQSSSNVISMYGKRQGDGDTPQSCTLNVAVVNTASDARLKDKVQYLDEETSLAFINKLRPAAYRYSADQDEMYHYGLIYQDVEPIVKSKNCALLGKFLRWEKQPDGKSKQVEYGALGYIELISDLIGAVKALTARVEKLERNNHD</sequence>
<feature type="domain" description="Peptidase S74" evidence="1">
    <location>
        <begin position="617"/>
        <end position="725"/>
    </location>
</feature>
<dbReference type="RefSeq" id="WP_308731346.1">
    <property type="nucleotide sequence ID" value="NZ_JAJEQN010000008.1"/>
</dbReference>
<name>A0AAE3E2M3_9FIRM</name>
<protein>
    <submittedName>
        <fullName evidence="2">Tail fiber domain-containing protein</fullName>
    </submittedName>
</protein>
<evidence type="ECO:0000313" key="3">
    <source>
        <dbReference type="Proteomes" id="UP001198200"/>
    </source>
</evidence>
<dbReference type="Proteomes" id="UP001198200">
    <property type="component" value="Unassembled WGS sequence"/>
</dbReference>
<organism evidence="2 3">
    <name type="scientific">Anthropogastromicrobium aceti</name>
    <dbReference type="NCBI Taxonomy" id="2981768"/>
    <lineage>
        <taxon>Bacteria</taxon>
        <taxon>Bacillati</taxon>
        <taxon>Bacillota</taxon>
        <taxon>Clostridia</taxon>
        <taxon>Lachnospirales</taxon>
        <taxon>Lachnospiraceae</taxon>
        <taxon>Anthropogastromicrobium</taxon>
    </lineage>
</organism>
<proteinExistence type="predicted"/>
<dbReference type="EMBL" id="JAJEQN010000008">
    <property type="protein sequence ID" value="MCC2220919.1"/>
    <property type="molecule type" value="Genomic_DNA"/>
</dbReference>
<evidence type="ECO:0000259" key="1">
    <source>
        <dbReference type="PROSITE" id="PS51688"/>
    </source>
</evidence>
<evidence type="ECO:0000313" key="2">
    <source>
        <dbReference type="EMBL" id="MCC2220919.1"/>
    </source>
</evidence>
<dbReference type="Pfam" id="PF13884">
    <property type="entry name" value="Peptidase_S74"/>
    <property type="match status" value="1"/>
</dbReference>
<keyword evidence="3" id="KW-1185">Reference proteome</keyword>
<dbReference type="PROSITE" id="PS51688">
    <property type="entry name" value="ICA"/>
    <property type="match status" value="1"/>
</dbReference>
<accession>A0AAE3E2M3</accession>
<dbReference type="InterPro" id="IPR030392">
    <property type="entry name" value="S74_ICA"/>
</dbReference>
<comment type="caution">
    <text evidence="2">The sequence shown here is derived from an EMBL/GenBank/DDBJ whole genome shotgun (WGS) entry which is preliminary data.</text>
</comment>